<sequence length="78" mass="9023">MSHKKLDADLREKCGRFKVFLTSSSDGLISEDIHDSAVTLLLMKKIFEKPLFGEAKFDEPNYNIDTNGLRRSKRNRFC</sequence>
<accession>A0ABV2AQ53</accession>
<comment type="caution">
    <text evidence="1">The sequence shown here is derived from an EMBL/GenBank/DDBJ whole genome shotgun (WGS) entry which is preliminary data.</text>
</comment>
<name>A0ABV2AQ53_9EUKA</name>
<gene>
    <name evidence="1" type="ORF">MHBO_003333</name>
</gene>
<keyword evidence="2" id="KW-1185">Reference proteome</keyword>
<protein>
    <submittedName>
        <fullName evidence="1">Uncharacterized protein</fullName>
    </submittedName>
</protein>
<proteinExistence type="predicted"/>
<dbReference type="EMBL" id="JBDODL010001781">
    <property type="protein sequence ID" value="MES1921798.1"/>
    <property type="molecule type" value="Genomic_DNA"/>
</dbReference>
<organism evidence="1 2">
    <name type="scientific">Bonamia ostreae</name>
    <dbReference type="NCBI Taxonomy" id="126728"/>
    <lineage>
        <taxon>Eukaryota</taxon>
        <taxon>Sar</taxon>
        <taxon>Rhizaria</taxon>
        <taxon>Endomyxa</taxon>
        <taxon>Ascetosporea</taxon>
        <taxon>Haplosporida</taxon>
        <taxon>Bonamia</taxon>
    </lineage>
</organism>
<evidence type="ECO:0000313" key="2">
    <source>
        <dbReference type="Proteomes" id="UP001439008"/>
    </source>
</evidence>
<reference evidence="1 2" key="1">
    <citation type="journal article" date="2024" name="BMC Biol.">
        <title>Comparative genomics of Ascetosporea gives new insight into the evolutionary basis for animal parasitism in Rhizaria.</title>
        <authorList>
            <person name="Hiltunen Thoren M."/>
            <person name="Onut-Brannstrom I."/>
            <person name="Alfjorden A."/>
            <person name="Peckova H."/>
            <person name="Swords F."/>
            <person name="Hooper C."/>
            <person name="Holzer A.S."/>
            <person name="Bass D."/>
            <person name="Burki F."/>
        </authorList>
    </citation>
    <scope>NUCLEOTIDE SEQUENCE [LARGE SCALE GENOMIC DNA]</scope>
    <source>
        <strain evidence="1">20-A016</strain>
    </source>
</reference>
<evidence type="ECO:0000313" key="1">
    <source>
        <dbReference type="EMBL" id="MES1921798.1"/>
    </source>
</evidence>
<dbReference type="Proteomes" id="UP001439008">
    <property type="component" value="Unassembled WGS sequence"/>
</dbReference>